<name>A0A645EJM7_9ZZZZ</name>
<sequence>MRGNLAPGTGITKPIAMDPAMYHFSGPARVFDCEEDANLAILNGKIKDGDVLVIRYEGPKGGPGMREMYFAMKLLYGRGLAKKTAIITDGRFSGTNNGCFVGHISPEAAEGGPIAAVRDGDIITIDVENKRLDVDLSPEELEARLKDWKRPPQKELKGILAIYAKLAASAAEGGMMKV</sequence>
<accession>A0A645EJM7</accession>
<evidence type="ECO:0000256" key="1">
    <source>
        <dbReference type="ARBA" id="ARBA00006486"/>
    </source>
</evidence>
<dbReference type="AlphaFoldDB" id="A0A645EJM7"/>
<gene>
    <name evidence="7" type="primary">ilvD_42</name>
    <name evidence="7" type="ORF">SDC9_148691</name>
</gene>
<evidence type="ECO:0000256" key="2">
    <source>
        <dbReference type="ARBA" id="ARBA00022723"/>
    </source>
</evidence>
<keyword evidence="4" id="KW-0411">Iron-sulfur</keyword>
<evidence type="ECO:0000313" key="7">
    <source>
        <dbReference type="EMBL" id="MPN01482.1"/>
    </source>
</evidence>
<dbReference type="GO" id="GO:0051536">
    <property type="term" value="F:iron-sulfur cluster binding"/>
    <property type="evidence" value="ECO:0007669"/>
    <property type="project" value="UniProtKB-KW"/>
</dbReference>
<dbReference type="PANTHER" id="PTHR43661:SF3">
    <property type="entry name" value="D-XYLONATE DEHYDRATASE YAGF-RELATED"/>
    <property type="match status" value="1"/>
</dbReference>
<feature type="domain" description="Dihydroxy-acid/6-phosphogluconate dehydratase C-terminal" evidence="6">
    <location>
        <begin position="1"/>
        <end position="173"/>
    </location>
</feature>
<evidence type="ECO:0000256" key="3">
    <source>
        <dbReference type="ARBA" id="ARBA00023004"/>
    </source>
</evidence>
<comment type="caution">
    <text evidence="7">The sequence shown here is derived from an EMBL/GenBank/DDBJ whole genome shotgun (WGS) entry which is preliminary data.</text>
</comment>
<comment type="similarity">
    <text evidence="1">Belongs to the IlvD/Edd family.</text>
</comment>
<organism evidence="7">
    <name type="scientific">bioreactor metagenome</name>
    <dbReference type="NCBI Taxonomy" id="1076179"/>
    <lineage>
        <taxon>unclassified sequences</taxon>
        <taxon>metagenomes</taxon>
        <taxon>ecological metagenomes</taxon>
    </lineage>
</organism>
<dbReference type="InterPro" id="IPR042096">
    <property type="entry name" value="Dihydro-acid_dehy_C"/>
</dbReference>
<evidence type="ECO:0000256" key="4">
    <source>
        <dbReference type="ARBA" id="ARBA00023014"/>
    </source>
</evidence>
<dbReference type="GO" id="GO:0046872">
    <property type="term" value="F:metal ion binding"/>
    <property type="evidence" value="ECO:0007669"/>
    <property type="project" value="UniProtKB-KW"/>
</dbReference>
<keyword evidence="5 7" id="KW-0456">Lyase</keyword>
<dbReference type="GO" id="GO:0005829">
    <property type="term" value="C:cytosol"/>
    <property type="evidence" value="ECO:0007669"/>
    <property type="project" value="TreeGrafter"/>
</dbReference>
<dbReference type="EC" id="4.2.1.9" evidence="7"/>
<dbReference type="FunFam" id="3.50.30.80:FF:000001">
    <property type="entry name" value="Dihydroxy-acid dehydratase"/>
    <property type="match status" value="1"/>
</dbReference>
<dbReference type="Gene3D" id="3.50.30.80">
    <property type="entry name" value="IlvD/EDD C-terminal domain-like"/>
    <property type="match status" value="1"/>
</dbReference>
<dbReference type="EMBL" id="VSSQ01047481">
    <property type="protein sequence ID" value="MPN01482.1"/>
    <property type="molecule type" value="Genomic_DNA"/>
</dbReference>
<dbReference type="GO" id="GO:0004160">
    <property type="term" value="F:dihydroxy-acid dehydratase activity"/>
    <property type="evidence" value="ECO:0007669"/>
    <property type="project" value="UniProtKB-EC"/>
</dbReference>
<dbReference type="SUPFAM" id="SSF52016">
    <property type="entry name" value="LeuD/IlvD-like"/>
    <property type="match status" value="1"/>
</dbReference>
<evidence type="ECO:0000259" key="6">
    <source>
        <dbReference type="Pfam" id="PF24877"/>
    </source>
</evidence>
<keyword evidence="2" id="KW-0479">Metal-binding</keyword>
<protein>
    <submittedName>
        <fullName evidence="7">Dihydroxy-acid dehydratase</fullName>
        <ecNumber evidence="7">4.2.1.9</ecNumber>
    </submittedName>
</protein>
<keyword evidence="3" id="KW-0408">Iron</keyword>
<dbReference type="Pfam" id="PF24877">
    <property type="entry name" value="ILV_EDD_C"/>
    <property type="match status" value="1"/>
</dbReference>
<proteinExistence type="inferred from homology"/>
<dbReference type="InterPro" id="IPR056740">
    <property type="entry name" value="ILV_EDD_C"/>
</dbReference>
<reference evidence="7" key="1">
    <citation type="submission" date="2019-08" db="EMBL/GenBank/DDBJ databases">
        <authorList>
            <person name="Kucharzyk K."/>
            <person name="Murdoch R.W."/>
            <person name="Higgins S."/>
            <person name="Loffler F."/>
        </authorList>
    </citation>
    <scope>NUCLEOTIDE SEQUENCE</scope>
</reference>
<dbReference type="PANTHER" id="PTHR43661">
    <property type="entry name" value="D-XYLONATE DEHYDRATASE"/>
    <property type="match status" value="1"/>
</dbReference>
<evidence type="ECO:0000256" key="5">
    <source>
        <dbReference type="ARBA" id="ARBA00023239"/>
    </source>
</evidence>